<reference evidence="3" key="1">
    <citation type="submission" date="2022-03" db="EMBL/GenBank/DDBJ databases">
        <title>Streptomyces 7R015 and 7R016 isolated from Barleria lupulina in Thailand.</title>
        <authorList>
            <person name="Kanchanasin P."/>
            <person name="Phongsopitanun W."/>
            <person name="Tanasupawat S."/>
        </authorList>
    </citation>
    <scope>NUCLEOTIDE SEQUENCE</scope>
    <source>
        <strain evidence="3">7R015</strain>
    </source>
</reference>
<dbReference type="InterPro" id="IPR045851">
    <property type="entry name" value="AMP-bd_C_sf"/>
</dbReference>
<dbReference type="Gene3D" id="3.30.300.30">
    <property type="match status" value="1"/>
</dbReference>
<accession>A0ABS9Y8A2</accession>
<evidence type="ECO:0000259" key="1">
    <source>
        <dbReference type="Pfam" id="PF00501"/>
    </source>
</evidence>
<dbReference type="Proteomes" id="UP001165269">
    <property type="component" value="Unassembled WGS sequence"/>
</dbReference>
<dbReference type="PANTHER" id="PTHR43767">
    <property type="entry name" value="LONG-CHAIN-FATTY-ACID--COA LIGASE"/>
    <property type="match status" value="1"/>
</dbReference>
<protein>
    <submittedName>
        <fullName evidence="3">Long-chain-fatty-acid--CoA ligase</fullName>
        <ecNumber evidence="3">6.2.1.3</ecNumber>
    </submittedName>
</protein>
<dbReference type="PROSITE" id="PS00455">
    <property type="entry name" value="AMP_BINDING"/>
    <property type="match status" value="1"/>
</dbReference>
<dbReference type="PANTHER" id="PTHR43767:SF1">
    <property type="entry name" value="NONRIBOSOMAL PEPTIDE SYNTHASE PES1 (EUROFUNG)-RELATED"/>
    <property type="match status" value="1"/>
</dbReference>
<dbReference type="Pfam" id="PF00501">
    <property type="entry name" value="AMP-binding"/>
    <property type="match status" value="1"/>
</dbReference>
<evidence type="ECO:0000313" key="3">
    <source>
        <dbReference type="EMBL" id="MCI3273450.1"/>
    </source>
</evidence>
<dbReference type="NCBIfam" id="NF004837">
    <property type="entry name" value="PRK06187.1"/>
    <property type="match status" value="1"/>
</dbReference>
<dbReference type="Gene3D" id="3.40.50.12780">
    <property type="entry name" value="N-terminal domain of ligase-like"/>
    <property type="match status" value="1"/>
</dbReference>
<dbReference type="CDD" id="cd17631">
    <property type="entry name" value="FACL_FadD13-like"/>
    <property type="match status" value="1"/>
</dbReference>
<evidence type="ECO:0000259" key="2">
    <source>
        <dbReference type="Pfam" id="PF13193"/>
    </source>
</evidence>
<dbReference type="InterPro" id="IPR000873">
    <property type="entry name" value="AMP-dep_synth/lig_dom"/>
</dbReference>
<comment type="caution">
    <text evidence="3">The sequence shown here is derived from an EMBL/GenBank/DDBJ whole genome shotgun (WGS) entry which is preliminary data.</text>
</comment>
<dbReference type="EMBL" id="JALDAY010000006">
    <property type="protein sequence ID" value="MCI3273450.1"/>
    <property type="molecule type" value="Genomic_DNA"/>
</dbReference>
<proteinExistence type="predicted"/>
<dbReference type="RefSeq" id="WP_242766710.1">
    <property type="nucleotide sequence ID" value="NZ_JALDAY010000006.1"/>
</dbReference>
<evidence type="ECO:0000313" key="4">
    <source>
        <dbReference type="Proteomes" id="UP001165269"/>
    </source>
</evidence>
<gene>
    <name evidence="3" type="ORF">MQP27_20340</name>
</gene>
<dbReference type="InterPro" id="IPR050237">
    <property type="entry name" value="ATP-dep_AMP-bd_enzyme"/>
</dbReference>
<sequence length="528" mass="56758">MTMSDQLARHARSRGAEVALVLGDVRRTYRECDERVSRLADALRVRGVKSGDRVVLFTLNALEAIETYFAVARLGAVCVPANFRLAADELAYMLDDSGASAVVVHGPLVETMRTAREAIGHTGPCLVYGGVLDDAEGGGATQDPQDAEDYEQALLAASADPGETEVQEDTPAIIMYTSGTTGRPKGAVLTHRNLVMHAFSDAVNQGLAPGDRVLLVATPLFHIGALSSLLTNLLVGGRTVVLPSGRFDPVAVVDVLEAERVSACFLVPTQWQAVCGLPGIGRRDLSALRNIGWGAAPATTTFLRTLIDTFPHADVTTTYGQTECSGMLTLLRGADALRKIGSVGTPVPNVEVRVVDERMNDVPCGEIGEFVYRGPMVSAGYWNKPEATAEVFAGGWFHSGDLVRQDDEGYFYIVDRKKDMIISGGENIYCAEVEDVLAAHPKVREAALIAVPDEKWGETPLAVVAAATEDDPPTPADLLAWCADRLARYKHPRHIAVVPLLPRNPSGKVLKTLLRSDREAGRLDIRSL</sequence>
<dbReference type="EC" id="6.2.1.3" evidence="3"/>
<feature type="domain" description="AMP-dependent synthetase/ligase" evidence="1">
    <location>
        <begin position="8"/>
        <end position="382"/>
    </location>
</feature>
<name>A0ABS9Y8A2_9ACTN</name>
<dbReference type="InterPro" id="IPR042099">
    <property type="entry name" value="ANL_N_sf"/>
</dbReference>
<dbReference type="Pfam" id="PF13193">
    <property type="entry name" value="AMP-binding_C"/>
    <property type="match status" value="1"/>
</dbReference>
<keyword evidence="4" id="KW-1185">Reference proteome</keyword>
<keyword evidence="3" id="KW-0436">Ligase</keyword>
<organism evidence="3 4">
    <name type="scientific">Streptomyces cylindrosporus</name>
    <dbReference type="NCBI Taxonomy" id="2927583"/>
    <lineage>
        <taxon>Bacteria</taxon>
        <taxon>Bacillati</taxon>
        <taxon>Actinomycetota</taxon>
        <taxon>Actinomycetes</taxon>
        <taxon>Kitasatosporales</taxon>
        <taxon>Streptomycetaceae</taxon>
        <taxon>Streptomyces</taxon>
    </lineage>
</organism>
<dbReference type="InterPro" id="IPR020845">
    <property type="entry name" value="AMP-binding_CS"/>
</dbReference>
<dbReference type="InterPro" id="IPR025110">
    <property type="entry name" value="AMP-bd_C"/>
</dbReference>
<dbReference type="SUPFAM" id="SSF56801">
    <property type="entry name" value="Acetyl-CoA synthetase-like"/>
    <property type="match status" value="1"/>
</dbReference>
<feature type="domain" description="AMP-binding enzyme C-terminal" evidence="2">
    <location>
        <begin position="432"/>
        <end position="508"/>
    </location>
</feature>
<dbReference type="GO" id="GO:0004467">
    <property type="term" value="F:long-chain fatty acid-CoA ligase activity"/>
    <property type="evidence" value="ECO:0007669"/>
    <property type="project" value="UniProtKB-EC"/>
</dbReference>